<protein>
    <submittedName>
        <fullName evidence="2">Uncharacterized protein</fullName>
    </submittedName>
</protein>
<proteinExistence type="predicted"/>
<reference evidence="2 3" key="1">
    <citation type="journal article" date="2017" name="BMC Genomics">
        <title>Chromosome level assembly and secondary metabolite potential of the parasitic fungus Cordyceps militaris.</title>
        <authorList>
            <person name="Kramer G.J."/>
            <person name="Nodwell J.R."/>
        </authorList>
    </citation>
    <scope>NUCLEOTIDE SEQUENCE [LARGE SCALE GENOMIC DNA]</scope>
    <source>
        <strain evidence="2 3">ATCC 34164</strain>
    </source>
</reference>
<gene>
    <name evidence="2" type="ORF">A9K55_001815</name>
</gene>
<dbReference type="EMBL" id="CP023326">
    <property type="protein sequence ID" value="ATY66110.1"/>
    <property type="molecule type" value="Genomic_DNA"/>
</dbReference>
<name>A0A2H4SSL9_CORMI</name>
<accession>A0A2H4SSL9</accession>
<dbReference type="Proteomes" id="UP000323067">
    <property type="component" value="Chromosome iii"/>
</dbReference>
<evidence type="ECO:0000256" key="1">
    <source>
        <dbReference type="SAM" id="MobiDB-lite"/>
    </source>
</evidence>
<evidence type="ECO:0000313" key="3">
    <source>
        <dbReference type="Proteomes" id="UP000323067"/>
    </source>
</evidence>
<sequence>MARYFQDSTPRIRELRGHGSWTRWHKAVLVQLDIMGLRYLLSANLRPLNSTEKYQYAADQRRAVQLLMSTTSEHVLQKLWNCGWDIPGATLQNTLALLGDLLAEPERHPQQTYETHRDIVDLTRINLAPGSNGLDQFVRDAQQCHLRLLARYGNGNGSVEELLEHLFTSSVMEGLKASQAMEYTEWIKELDKGRRFPFINQLVSLIKGPRLDDMGRHDPALAGAPRGPRARRRATRMEKRNRAAWRLRPYVPYHKRYRGSEYPDCYVPRYNDDAPQLNKHDHPGMMDEIL</sequence>
<dbReference type="VEuPathDB" id="FungiDB:A9K55_001815"/>
<organism evidence="2 3">
    <name type="scientific">Cordyceps militaris</name>
    <name type="common">Caterpillar fungus</name>
    <name type="synonym">Clavaria militaris</name>
    <dbReference type="NCBI Taxonomy" id="73501"/>
    <lineage>
        <taxon>Eukaryota</taxon>
        <taxon>Fungi</taxon>
        <taxon>Dikarya</taxon>
        <taxon>Ascomycota</taxon>
        <taxon>Pezizomycotina</taxon>
        <taxon>Sordariomycetes</taxon>
        <taxon>Hypocreomycetidae</taxon>
        <taxon>Hypocreales</taxon>
        <taxon>Cordycipitaceae</taxon>
        <taxon>Cordyceps</taxon>
    </lineage>
</organism>
<dbReference type="OrthoDB" id="4869736at2759"/>
<dbReference type="AlphaFoldDB" id="A0A2H4SSL9"/>
<feature type="region of interest" description="Disordered" evidence="1">
    <location>
        <begin position="216"/>
        <end position="238"/>
    </location>
</feature>
<evidence type="ECO:0000313" key="2">
    <source>
        <dbReference type="EMBL" id="ATY66110.1"/>
    </source>
</evidence>